<dbReference type="GO" id="GO:0008810">
    <property type="term" value="F:cellulase activity"/>
    <property type="evidence" value="ECO:0007669"/>
    <property type="project" value="UniProtKB-EC"/>
</dbReference>
<dbReference type="EC" id="3.2.1.4" evidence="3"/>
<evidence type="ECO:0000256" key="2">
    <source>
        <dbReference type="ARBA" id="ARBA00006044"/>
    </source>
</evidence>
<evidence type="ECO:0000256" key="6">
    <source>
        <dbReference type="ARBA" id="ARBA00023180"/>
    </source>
</evidence>
<dbReference type="Proteomes" id="UP000233524">
    <property type="component" value="Unassembled WGS sequence"/>
</dbReference>
<evidence type="ECO:0000256" key="8">
    <source>
        <dbReference type="ARBA" id="ARBA00023295"/>
    </source>
</evidence>
<dbReference type="InterPro" id="IPR013320">
    <property type="entry name" value="ConA-like_dom_sf"/>
</dbReference>
<dbReference type="GO" id="GO:0030245">
    <property type="term" value="P:cellulose catabolic process"/>
    <property type="evidence" value="ECO:0007669"/>
    <property type="project" value="UniProtKB-KW"/>
</dbReference>
<comment type="caution">
    <text evidence="11">The sequence shown here is derived from an EMBL/GenBank/DDBJ whole genome shotgun (WGS) entry which is preliminary data.</text>
</comment>
<dbReference type="STRING" id="41688.A0A2N3N0X4"/>
<evidence type="ECO:0000256" key="9">
    <source>
        <dbReference type="ARBA" id="ARBA00023326"/>
    </source>
</evidence>
<dbReference type="PANTHER" id="PTHR33753:SF1">
    <property type="entry name" value="ENDO-BETA-1,4-GLUCANASE CELB"/>
    <property type="match status" value="1"/>
</dbReference>
<keyword evidence="12" id="KW-1185">Reference proteome</keyword>
<evidence type="ECO:0000256" key="3">
    <source>
        <dbReference type="ARBA" id="ARBA00012601"/>
    </source>
</evidence>
<dbReference type="InParanoid" id="A0A2N3N0X4"/>
<proteinExistence type="inferred from homology"/>
<gene>
    <name evidence="11" type="ORF">jhhlp_007913</name>
</gene>
<comment type="similarity">
    <text evidence="2">Belongs to the glycosyl hydrolase 7 (cellulase C) family.</text>
</comment>
<dbReference type="PANTHER" id="PTHR33753">
    <property type="entry name" value="1,4-BETA-D-GLUCAN CELLOBIOHYDROLASE B"/>
    <property type="match status" value="1"/>
</dbReference>
<keyword evidence="6" id="KW-0325">Glycoprotein</keyword>
<feature type="transmembrane region" description="Helical" evidence="10">
    <location>
        <begin position="12"/>
        <end position="40"/>
    </location>
</feature>
<evidence type="ECO:0000313" key="11">
    <source>
        <dbReference type="EMBL" id="PKS06079.1"/>
    </source>
</evidence>
<organism evidence="11 12">
    <name type="scientific">Lomentospora prolificans</name>
    <dbReference type="NCBI Taxonomy" id="41688"/>
    <lineage>
        <taxon>Eukaryota</taxon>
        <taxon>Fungi</taxon>
        <taxon>Dikarya</taxon>
        <taxon>Ascomycota</taxon>
        <taxon>Pezizomycotina</taxon>
        <taxon>Sordariomycetes</taxon>
        <taxon>Hypocreomycetidae</taxon>
        <taxon>Microascales</taxon>
        <taxon>Microascaceae</taxon>
        <taxon>Lomentospora</taxon>
    </lineage>
</organism>
<evidence type="ECO:0000256" key="10">
    <source>
        <dbReference type="SAM" id="Phobius"/>
    </source>
</evidence>
<keyword evidence="10" id="KW-0812">Transmembrane</keyword>
<evidence type="ECO:0000256" key="1">
    <source>
        <dbReference type="ARBA" id="ARBA00000966"/>
    </source>
</evidence>
<evidence type="ECO:0000313" key="12">
    <source>
        <dbReference type="Proteomes" id="UP000233524"/>
    </source>
</evidence>
<comment type="catalytic activity">
    <reaction evidence="1">
        <text>Endohydrolysis of (1-&gt;4)-beta-D-glucosidic linkages in cellulose, lichenin and cereal beta-D-glucans.</text>
        <dbReference type="EC" id="3.2.1.4"/>
    </reaction>
</comment>
<sequence>MIYLRRPNGYVGFIVMCQIFISVGGSIFIICEQLAIFGAVDHQHVAASLALLMLAAGTGIMVLSFFWMLLIKNINVDKKEQVKTYIMAPKLSIIDLAGFLLCLTSSAIAQEQHPSLPTYKCTTAGGCVQQNTSVVLDRDSKFARGAAGSRTAADYAAMGVTTEGDALTMYHYVKGDNGALNAASPRVYLLGDDSKYAMMSLLNQELTVDVDLSALPCGENGAFYLSEMEPEGRGGAEAGNGYCDAQCQGYCCNEMDILEANSMATAFTPHPCKGDNCDKAGCGYNPYASGQRDYWGPGKTVDTSKPFTVITQFVANGGRLSQITRTYIQNGKQIGGGGTISNCGDEGSTGGLAGMGDALGRGMVLAMSIWNDAVQQMAWLDSGNNGPCGGGQGSPSNIQSQHPDTHVVFSNIRWGDIGSTTKA</sequence>
<feature type="transmembrane region" description="Helical" evidence="10">
    <location>
        <begin position="46"/>
        <end position="70"/>
    </location>
</feature>
<dbReference type="InterPro" id="IPR001722">
    <property type="entry name" value="Glyco_hydro_7"/>
</dbReference>
<dbReference type="AlphaFoldDB" id="A0A2N3N0X4"/>
<dbReference type="VEuPathDB" id="FungiDB:jhhlp_007913"/>
<dbReference type="Gene3D" id="2.70.100.10">
    <property type="entry name" value="Glycoside hydrolase, family 7, domain"/>
    <property type="match status" value="1"/>
</dbReference>
<keyword evidence="7" id="KW-0119">Carbohydrate metabolism</keyword>
<keyword evidence="8" id="KW-0326">Glycosidase</keyword>
<protein>
    <recommendedName>
        <fullName evidence="3">cellulase</fullName>
        <ecNumber evidence="3">3.2.1.4</ecNumber>
    </recommendedName>
</protein>
<keyword evidence="10" id="KW-0472">Membrane</keyword>
<name>A0A2N3N0X4_9PEZI</name>
<reference evidence="11 12" key="1">
    <citation type="journal article" date="2017" name="G3 (Bethesda)">
        <title>First Draft Genome Sequence of the Pathogenic Fungus Lomentospora prolificans (Formerly Scedosporium prolificans).</title>
        <authorList>
            <person name="Luo R."/>
            <person name="Zimin A."/>
            <person name="Workman R."/>
            <person name="Fan Y."/>
            <person name="Pertea G."/>
            <person name="Grossman N."/>
            <person name="Wear M.P."/>
            <person name="Jia B."/>
            <person name="Miller H."/>
            <person name="Casadevall A."/>
            <person name="Timp W."/>
            <person name="Zhang S.X."/>
            <person name="Salzberg S.L."/>
        </authorList>
    </citation>
    <scope>NUCLEOTIDE SEQUENCE [LARGE SCALE GENOMIC DNA]</scope>
    <source>
        <strain evidence="11 12">JHH-5317</strain>
    </source>
</reference>
<dbReference type="InterPro" id="IPR037019">
    <property type="entry name" value="Glyco_hydro_7_sf"/>
</dbReference>
<accession>A0A2N3N0X4</accession>
<evidence type="ECO:0000256" key="4">
    <source>
        <dbReference type="ARBA" id="ARBA00022801"/>
    </source>
</evidence>
<dbReference type="EMBL" id="NLAX01001139">
    <property type="protein sequence ID" value="PKS06079.1"/>
    <property type="molecule type" value="Genomic_DNA"/>
</dbReference>
<keyword evidence="10" id="KW-1133">Transmembrane helix</keyword>
<feature type="transmembrane region" description="Helical" evidence="10">
    <location>
        <begin position="91"/>
        <end position="109"/>
    </location>
</feature>
<keyword evidence="4" id="KW-0378">Hydrolase</keyword>
<keyword evidence="9" id="KW-0624">Polysaccharide degradation</keyword>
<dbReference type="OrthoDB" id="412382at2759"/>
<evidence type="ECO:0000256" key="5">
    <source>
        <dbReference type="ARBA" id="ARBA00023001"/>
    </source>
</evidence>
<evidence type="ECO:0000256" key="7">
    <source>
        <dbReference type="ARBA" id="ARBA00023277"/>
    </source>
</evidence>
<dbReference type="SUPFAM" id="SSF49899">
    <property type="entry name" value="Concanavalin A-like lectins/glucanases"/>
    <property type="match status" value="1"/>
</dbReference>
<keyword evidence="5" id="KW-0136">Cellulose degradation</keyword>
<dbReference type="Pfam" id="PF00840">
    <property type="entry name" value="Glyco_hydro_7"/>
    <property type="match status" value="3"/>
</dbReference>